<comment type="caution">
    <text evidence="2">The sequence shown here is derived from an EMBL/GenBank/DDBJ whole genome shotgun (WGS) entry which is preliminary data.</text>
</comment>
<keyword evidence="1" id="KW-0472">Membrane</keyword>
<keyword evidence="3" id="KW-1185">Reference proteome</keyword>
<evidence type="ECO:0000313" key="3">
    <source>
        <dbReference type="Proteomes" id="UP001501074"/>
    </source>
</evidence>
<feature type="transmembrane region" description="Helical" evidence="1">
    <location>
        <begin position="249"/>
        <end position="271"/>
    </location>
</feature>
<keyword evidence="1" id="KW-1133">Transmembrane helix</keyword>
<feature type="transmembrane region" description="Helical" evidence="1">
    <location>
        <begin position="355"/>
        <end position="371"/>
    </location>
</feature>
<dbReference type="EMBL" id="BAAAZO010000014">
    <property type="protein sequence ID" value="GAA3641465.1"/>
    <property type="molecule type" value="Genomic_DNA"/>
</dbReference>
<dbReference type="Proteomes" id="UP001501074">
    <property type="component" value="Unassembled WGS sequence"/>
</dbReference>
<keyword evidence="1" id="KW-0812">Transmembrane</keyword>
<dbReference type="RefSeq" id="WP_231488078.1">
    <property type="nucleotide sequence ID" value="NZ_BAAAZO010000014.1"/>
</dbReference>
<evidence type="ECO:0008006" key="4">
    <source>
        <dbReference type="Google" id="ProtNLM"/>
    </source>
</evidence>
<accession>A0ABP7AW52</accession>
<sequence>MRRPYAEQAVSALIALPMFGSTLWSVGHQILPAVLRAAQERGFSPELLALATGLALAGICLQALYFAGPIAASAAQQQWLPTGDVLGRDRMLTWLVVTAVIALLVVLAVLVARAMGWPGPPVALGVALVFCASLMTIVQLQRRDAPGLVALLSALLLLTALTLAAAQAWSLPIGAAVGSGAALVTGLNQGLRLTRALGTAHPLVPRWQLIRGHTNRWSVNAGILALDSDIVQAVHESQGRPTRKPVPAFCYRTPTALAGVVLWRALTGAFLPTAALVLTGLIAARLFGPGAGLAVFVVLQYRLTTATGRSAESWRESPALQRIWGHRSTSAELFAPVLVSALLVAGLAWTAVSAPLPAVLVLLAVPPLALWRRDQARRCEGLTLLATPAGPLPIQTVNRAVAGYDVLVVAALVVLAL</sequence>
<feature type="transmembrane region" description="Helical" evidence="1">
    <location>
        <begin position="169"/>
        <end position="187"/>
    </location>
</feature>
<feature type="transmembrane region" description="Helical" evidence="1">
    <location>
        <begin position="121"/>
        <end position="138"/>
    </location>
</feature>
<proteinExistence type="predicted"/>
<organism evidence="2 3">
    <name type="scientific">Kineosporia mesophila</name>
    <dbReference type="NCBI Taxonomy" id="566012"/>
    <lineage>
        <taxon>Bacteria</taxon>
        <taxon>Bacillati</taxon>
        <taxon>Actinomycetota</taxon>
        <taxon>Actinomycetes</taxon>
        <taxon>Kineosporiales</taxon>
        <taxon>Kineosporiaceae</taxon>
        <taxon>Kineosporia</taxon>
    </lineage>
</organism>
<evidence type="ECO:0000256" key="1">
    <source>
        <dbReference type="SAM" id="Phobius"/>
    </source>
</evidence>
<feature type="transmembrane region" description="Helical" evidence="1">
    <location>
        <begin position="92"/>
        <end position="115"/>
    </location>
</feature>
<feature type="transmembrane region" description="Helical" evidence="1">
    <location>
        <begin position="145"/>
        <end position="163"/>
    </location>
</feature>
<reference evidence="3" key="1">
    <citation type="journal article" date="2019" name="Int. J. Syst. Evol. Microbiol.">
        <title>The Global Catalogue of Microorganisms (GCM) 10K type strain sequencing project: providing services to taxonomists for standard genome sequencing and annotation.</title>
        <authorList>
            <consortium name="The Broad Institute Genomics Platform"/>
            <consortium name="The Broad Institute Genome Sequencing Center for Infectious Disease"/>
            <person name="Wu L."/>
            <person name="Ma J."/>
        </authorList>
    </citation>
    <scope>NUCLEOTIDE SEQUENCE [LARGE SCALE GENOMIC DNA]</scope>
    <source>
        <strain evidence="3">JCM 16902</strain>
    </source>
</reference>
<protein>
    <recommendedName>
        <fullName evidence="4">ABC transporter permease</fullName>
    </recommendedName>
</protein>
<name>A0ABP7AW52_9ACTN</name>
<gene>
    <name evidence="2" type="ORF">GCM10022223_70940</name>
</gene>
<feature type="transmembrane region" description="Helical" evidence="1">
    <location>
        <begin position="47"/>
        <end position="71"/>
    </location>
</feature>
<evidence type="ECO:0000313" key="2">
    <source>
        <dbReference type="EMBL" id="GAA3641465.1"/>
    </source>
</evidence>